<feature type="transmembrane region" description="Helical" evidence="1">
    <location>
        <begin position="131"/>
        <end position="155"/>
    </location>
</feature>
<proteinExistence type="predicted"/>
<keyword evidence="1" id="KW-0472">Membrane</keyword>
<comment type="caution">
    <text evidence="2">The sequence shown here is derived from an EMBL/GenBank/DDBJ whole genome shotgun (WGS) entry which is preliminary data.</text>
</comment>
<dbReference type="eggNOG" id="ENOG5030PNQ">
    <property type="taxonomic scope" value="Bacteria"/>
</dbReference>
<evidence type="ECO:0000313" key="3">
    <source>
        <dbReference type="Proteomes" id="UP000029060"/>
    </source>
</evidence>
<name>A0A087BKL9_9BIFI</name>
<sequence>MKALLYRDLQLYKKPKYASVWPIVALTAIIMEIWLGGMYEAGGDDVMTITAKQAMVGSVLCAMFFESIYVNANLLVEDKHVGIIKILHQSGRGMNYYLLEKIMLALPPNLLFAFVYIAVGIYMKLFYLSEVMYLLPTIGIAFMTSLTELSVANMLVFRLKDGTDRNVVFLGLIICGLICIGVAFVPLFGFPVWLSAAILIGVGFVAYLYTFVTYKTEYVKTISVFA</sequence>
<dbReference type="EMBL" id="JGZC01000001">
    <property type="protein sequence ID" value="KFI71569.1"/>
    <property type="molecule type" value="Genomic_DNA"/>
</dbReference>
<feature type="transmembrane region" description="Helical" evidence="1">
    <location>
        <begin position="97"/>
        <end position="119"/>
    </location>
</feature>
<dbReference type="OrthoDB" id="9896734at2"/>
<dbReference type="AlphaFoldDB" id="A0A087BKL9"/>
<gene>
    <name evidence="2" type="ORF">BMERY_1079</name>
</gene>
<keyword evidence="3" id="KW-1185">Reference proteome</keyword>
<protein>
    <submittedName>
        <fullName evidence="2">Uncharacterized protein</fullName>
    </submittedName>
</protein>
<feature type="transmembrane region" description="Helical" evidence="1">
    <location>
        <begin position="167"/>
        <end position="187"/>
    </location>
</feature>
<dbReference type="RefSeq" id="WP_033521881.1">
    <property type="nucleotide sequence ID" value="NZ_JAXJQO010000038.1"/>
</dbReference>
<dbReference type="Proteomes" id="UP000029060">
    <property type="component" value="Unassembled WGS sequence"/>
</dbReference>
<feature type="transmembrane region" description="Helical" evidence="1">
    <location>
        <begin position="54"/>
        <end position="76"/>
    </location>
</feature>
<reference evidence="2 3" key="1">
    <citation type="submission" date="2014-03" db="EMBL/GenBank/DDBJ databases">
        <title>Genomics of Bifidobacteria.</title>
        <authorList>
            <person name="Ventura M."/>
            <person name="Milani C."/>
            <person name="Lugli G.A."/>
        </authorList>
    </citation>
    <scope>NUCLEOTIDE SEQUENCE [LARGE SCALE GENOMIC DNA]</scope>
    <source>
        <strain evidence="2 3">LMG 11341</strain>
    </source>
</reference>
<keyword evidence="1" id="KW-1133">Transmembrane helix</keyword>
<evidence type="ECO:0000313" key="2">
    <source>
        <dbReference type="EMBL" id="KFI71569.1"/>
    </source>
</evidence>
<feature type="transmembrane region" description="Helical" evidence="1">
    <location>
        <begin position="193"/>
        <end position="212"/>
    </location>
</feature>
<accession>A0A087BKL9</accession>
<evidence type="ECO:0000256" key="1">
    <source>
        <dbReference type="SAM" id="Phobius"/>
    </source>
</evidence>
<keyword evidence="1" id="KW-0812">Transmembrane</keyword>
<organism evidence="2 3">
    <name type="scientific">Bifidobacterium merycicum</name>
    <dbReference type="NCBI Taxonomy" id="78345"/>
    <lineage>
        <taxon>Bacteria</taxon>
        <taxon>Bacillati</taxon>
        <taxon>Actinomycetota</taxon>
        <taxon>Actinomycetes</taxon>
        <taxon>Bifidobacteriales</taxon>
        <taxon>Bifidobacteriaceae</taxon>
        <taxon>Bifidobacterium</taxon>
    </lineage>
</organism>
<feature type="transmembrane region" description="Helical" evidence="1">
    <location>
        <begin position="20"/>
        <end position="39"/>
    </location>
</feature>